<evidence type="ECO:0000313" key="3">
    <source>
        <dbReference type="Proteomes" id="UP000480246"/>
    </source>
</evidence>
<organism evidence="2 3">
    <name type="scientific">Gracilibacillus oryzae</name>
    <dbReference type="NCBI Taxonomy" id="1672701"/>
    <lineage>
        <taxon>Bacteria</taxon>
        <taxon>Bacillati</taxon>
        <taxon>Bacillota</taxon>
        <taxon>Bacilli</taxon>
        <taxon>Bacillales</taxon>
        <taxon>Bacillaceae</taxon>
        <taxon>Gracilibacillus</taxon>
    </lineage>
</organism>
<gene>
    <name evidence="2" type="ORF">F9U64_18280</name>
</gene>
<evidence type="ECO:0000313" key="2">
    <source>
        <dbReference type="EMBL" id="KAB8127145.1"/>
    </source>
</evidence>
<feature type="transmembrane region" description="Helical" evidence="1">
    <location>
        <begin position="65"/>
        <end position="80"/>
    </location>
</feature>
<dbReference type="RefSeq" id="WP_153406330.1">
    <property type="nucleotide sequence ID" value="NZ_ML762444.1"/>
</dbReference>
<dbReference type="EMBL" id="WEID01000095">
    <property type="protein sequence ID" value="KAB8127145.1"/>
    <property type="molecule type" value="Genomic_DNA"/>
</dbReference>
<dbReference type="OrthoDB" id="9924708at2"/>
<protein>
    <recommendedName>
        <fullName evidence="4">Phosphatidate cytidylyltransferase</fullName>
    </recommendedName>
</protein>
<evidence type="ECO:0008006" key="4">
    <source>
        <dbReference type="Google" id="ProtNLM"/>
    </source>
</evidence>
<name>A0A7C8KWC6_9BACI</name>
<feature type="transmembrane region" description="Helical" evidence="1">
    <location>
        <begin position="32"/>
        <end position="53"/>
    </location>
</feature>
<keyword evidence="1" id="KW-0472">Membrane</keyword>
<comment type="caution">
    <text evidence="2">The sequence shown here is derived from an EMBL/GenBank/DDBJ whole genome shotgun (WGS) entry which is preliminary data.</text>
</comment>
<feature type="transmembrane region" description="Helical" evidence="1">
    <location>
        <begin position="7"/>
        <end position="26"/>
    </location>
</feature>
<keyword evidence="1" id="KW-0812">Transmembrane</keyword>
<proteinExistence type="predicted"/>
<evidence type="ECO:0000256" key="1">
    <source>
        <dbReference type="SAM" id="Phobius"/>
    </source>
</evidence>
<keyword evidence="3" id="KW-1185">Reference proteome</keyword>
<reference evidence="2 3" key="1">
    <citation type="submission" date="2019-10" db="EMBL/GenBank/DDBJ databases">
        <title>Gracilibacillus sp. nov. isolated from rice seeds.</title>
        <authorList>
            <person name="He S."/>
        </authorList>
    </citation>
    <scope>NUCLEOTIDE SEQUENCE [LARGE SCALE GENOMIC DNA]</scope>
    <source>
        <strain evidence="2 3">TD8</strain>
    </source>
</reference>
<keyword evidence="1" id="KW-1133">Transmembrane helix</keyword>
<accession>A0A7C8KWC6</accession>
<dbReference type="Proteomes" id="UP000480246">
    <property type="component" value="Unassembled WGS sequence"/>
</dbReference>
<dbReference type="AlphaFoldDB" id="A0A7C8KWC6"/>
<sequence length="81" mass="9268">MKQKANINDIATSFIILTIPFLFVGWQLQSSILLFCSFLMIAAILVLEAVQAYLKNDKYAFSQQLLRGIGIILITCFFMFR</sequence>